<sequence>MADDPHNTSDISDTVETSPIVKEDAETTAARRELKQTTISEKTAGHGDSQQSSQEDKSGSSSDDDAPTTKSPRLTPEDAMSDSNSDVLRAQVSSPKKKRAHDELDETRDASDGSAEEDDSRKSTDTATTKSRTDRSEPEKKRHRDRQEKEEPQEPEEPQPTTISTRSRDDKPAADPKLGSASSGKANGEKGTTSASAFASSGFAKLASSSASPFSALGGSGKPSLFGASSSGSSGFASLLAGGSKAAPQPAAPKLSFGDGDTKATAASPFGTFNSSTSKSVFGGGAGGPSPFASTFGGSALGGPRLGGFGKPGDALKSDKPARPFGAPESDAEEEDEDADDAESDNGDSSDKEEDKSKGAEKEKERDEFKAGPEDKKKPKLHKIVVDDGEGDEVTLLAVRAKMYQMEKGIGWKERGAGMLKVNVPKISVEFDSQGNPEPGSFDASVLDADGEVNGTSGRENVRLIMRQDHTLRVILNSAILPATSFQLTQKLKAAYVLFTAFEGDEVKQVQMKLSEANATLFVNLMDLIKRQLSDV</sequence>
<dbReference type="GO" id="GO:0005634">
    <property type="term" value="C:nucleus"/>
    <property type="evidence" value="ECO:0007669"/>
    <property type="project" value="UniProtKB-SubCell"/>
</dbReference>
<organism evidence="5 6">
    <name type="scientific">Podospora appendiculata</name>
    <dbReference type="NCBI Taxonomy" id="314037"/>
    <lineage>
        <taxon>Eukaryota</taxon>
        <taxon>Fungi</taxon>
        <taxon>Dikarya</taxon>
        <taxon>Ascomycota</taxon>
        <taxon>Pezizomycotina</taxon>
        <taxon>Sordariomycetes</taxon>
        <taxon>Sordariomycetidae</taxon>
        <taxon>Sordariales</taxon>
        <taxon>Podosporaceae</taxon>
        <taxon>Podospora</taxon>
    </lineage>
</organism>
<feature type="compositionally biased region" description="Basic and acidic residues" evidence="3">
    <location>
        <begin position="349"/>
        <end position="377"/>
    </location>
</feature>
<evidence type="ECO:0000259" key="4">
    <source>
        <dbReference type="PROSITE" id="PS50196"/>
    </source>
</evidence>
<dbReference type="InterPro" id="IPR000156">
    <property type="entry name" value="Ran_bind_dom"/>
</dbReference>
<dbReference type="Proteomes" id="UP001270362">
    <property type="component" value="Unassembled WGS sequence"/>
</dbReference>
<accession>A0AAE1CC61</accession>
<feature type="compositionally biased region" description="Basic and acidic residues" evidence="3">
    <location>
        <begin position="131"/>
        <end position="152"/>
    </location>
</feature>
<evidence type="ECO:0000256" key="1">
    <source>
        <dbReference type="ARBA" id="ARBA00004123"/>
    </source>
</evidence>
<keyword evidence="6" id="KW-1185">Reference proteome</keyword>
<keyword evidence="2" id="KW-0539">Nucleus</keyword>
<feature type="compositionally biased region" description="Polar residues" evidence="3">
    <location>
        <begin position="8"/>
        <end position="17"/>
    </location>
</feature>
<dbReference type="SMART" id="SM00160">
    <property type="entry name" value="RanBD"/>
    <property type="match status" value="1"/>
</dbReference>
<feature type="compositionally biased region" description="Basic and acidic residues" evidence="3">
    <location>
        <begin position="21"/>
        <end position="35"/>
    </location>
</feature>
<dbReference type="AlphaFoldDB" id="A0AAE1CC61"/>
<reference evidence="5" key="1">
    <citation type="journal article" date="2023" name="Mol. Phylogenet. Evol.">
        <title>Genome-scale phylogeny and comparative genomics of the fungal order Sordariales.</title>
        <authorList>
            <person name="Hensen N."/>
            <person name="Bonometti L."/>
            <person name="Westerberg I."/>
            <person name="Brannstrom I.O."/>
            <person name="Guillou S."/>
            <person name="Cros-Aarteil S."/>
            <person name="Calhoun S."/>
            <person name="Haridas S."/>
            <person name="Kuo A."/>
            <person name="Mondo S."/>
            <person name="Pangilinan J."/>
            <person name="Riley R."/>
            <person name="LaButti K."/>
            <person name="Andreopoulos B."/>
            <person name="Lipzen A."/>
            <person name="Chen C."/>
            <person name="Yan M."/>
            <person name="Daum C."/>
            <person name="Ng V."/>
            <person name="Clum A."/>
            <person name="Steindorff A."/>
            <person name="Ohm R.A."/>
            <person name="Martin F."/>
            <person name="Silar P."/>
            <person name="Natvig D.O."/>
            <person name="Lalanne C."/>
            <person name="Gautier V."/>
            <person name="Ament-Velasquez S.L."/>
            <person name="Kruys A."/>
            <person name="Hutchinson M.I."/>
            <person name="Powell A.J."/>
            <person name="Barry K."/>
            <person name="Miller A.N."/>
            <person name="Grigoriev I.V."/>
            <person name="Debuchy R."/>
            <person name="Gladieux P."/>
            <person name="Hiltunen Thoren M."/>
            <person name="Johannesson H."/>
        </authorList>
    </citation>
    <scope>NUCLEOTIDE SEQUENCE</scope>
    <source>
        <strain evidence="5">CBS 314.62</strain>
    </source>
</reference>
<feature type="compositionally biased region" description="Acidic residues" evidence="3">
    <location>
        <begin position="330"/>
        <end position="348"/>
    </location>
</feature>
<feature type="compositionally biased region" description="Polar residues" evidence="3">
    <location>
        <begin position="271"/>
        <end position="280"/>
    </location>
</feature>
<evidence type="ECO:0000256" key="3">
    <source>
        <dbReference type="SAM" id="MobiDB-lite"/>
    </source>
</evidence>
<proteinExistence type="predicted"/>
<comment type="subcellular location">
    <subcellularLocation>
        <location evidence="1">Nucleus</location>
    </subcellularLocation>
</comment>
<feature type="domain" description="RanBD1" evidence="4">
    <location>
        <begin position="379"/>
        <end position="487"/>
    </location>
</feature>
<dbReference type="EMBL" id="JAULSO010000002">
    <property type="protein sequence ID" value="KAK3688155.1"/>
    <property type="molecule type" value="Genomic_DNA"/>
</dbReference>
<feature type="compositionally biased region" description="Polar residues" evidence="3">
    <location>
        <begin position="81"/>
        <end position="94"/>
    </location>
</feature>
<evidence type="ECO:0000256" key="2">
    <source>
        <dbReference type="ARBA" id="ARBA00023242"/>
    </source>
</evidence>
<feature type="region of interest" description="Disordered" evidence="3">
    <location>
        <begin position="209"/>
        <end position="384"/>
    </location>
</feature>
<name>A0AAE1CC61_9PEZI</name>
<feature type="region of interest" description="Disordered" evidence="3">
    <location>
        <begin position="1"/>
        <end position="195"/>
    </location>
</feature>
<feature type="compositionally biased region" description="Low complexity" evidence="3">
    <location>
        <begin position="289"/>
        <end position="298"/>
    </location>
</feature>
<feature type="compositionally biased region" description="Low complexity" evidence="3">
    <location>
        <begin position="224"/>
        <end position="244"/>
    </location>
</feature>
<dbReference type="PROSITE" id="PS50196">
    <property type="entry name" value="RANBD1"/>
    <property type="match status" value="1"/>
</dbReference>
<dbReference type="PANTHER" id="PTHR23138">
    <property type="entry name" value="RAN BINDING PROTEIN"/>
    <property type="match status" value="1"/>
</dbReference>
<reference evidence="5" key="2">
    <citation type="submission" date="2023-06" db="EMBL/GenBank/DDBJ databases">
        <authorList>
            <consortium name="Lawrence Berkeley National Laboratory"/>
            <person name="Haridas S."/>
            <person name="Hensen N."/>
            <person name="Bonometti L."/>
            <person name="Westerberg I."/>
            <person name="Brannstrom I.O."/>
            <person name="Guillou S."/>
            <person name="Cros-Aarteil S."/>
            <person name="Calhoun S."/>
            <person name="Kuo A."/>
            <person name="Mondo S."/>
            <person name="Pangilinan J."/>
            <person name="Riley R."/>
            <person name="Labutti K."/>
            <person name="Andreopoulos B."/>
            <person name="Lipzen A."/>
            <person name="Chen C."/>
            <person name="Yanf M."/>
            <person name="Daum C."/>
            <person name="Ng V."/>
            <person name="Clum A."/>
            <person name="Steindorff A."/>
            <person name="Ohm R."/>
            <person name="Martin F."/>
            <person name="Silar P."/>
            <person name="Natvig D."/>
            <person name="Lalanne C."/>
            <person name="Gautier V."/>
            <person name="Ament-Velasquez S.L."/>
            <person name="Kruys A."/>
            <person name="Hutchinson M.I."/>
            <person name="Powell A.J."/>
            <person name="Barry K."/>
            <person name="Miller A.N."/>
            <person name="Grigoriev I.V."/>
            <person name="Debuchy R."/>
            <person name="Gladieux P."/>
            <person name="Thoren M.H."/>
            <person name="Johannesson H."/>
        </authorList>
    </citation>
    <scope>NUCLEOTIDE SEQUENCE</scope>
    <source>
        <strain evidence="5">CBS 314.62</strain>
    </source>
</reference>
<dbReference type="InterPro" id="IPR011993">
    <property type="entry name" value="PH-like_dom_sf"/>
</dbReference>
<feature type="compositionally biased region" description="Gly residues" evidence="3">
    <location>
        <begin position="299"/>
        <end position="311"/>
    </location>
</feature>
<evidence type="ECO:0000313" key="5">
    <source>
        <dbReference type="EMBL" id="KAK3688155.1"/>
    </source>
</evidence>
<dbReference type="PANTHER" id="PTHR23138:SF142">
    <property type="entry name" value="RAN-BINDING PROTEIN 3B-RELATED"/>
    <property type="match status" value="1"/>
</dbReference>
<gene>
    <name evidence="5" type="ORF">B0T22DRAFT_146840</name>
</gene>
<evidence type="ECO:0000313" key="6">
    <source>
        <dbReference type="Proteomes" id="UP001270362"/>
    </source>
</evidence>
<dbReference type="Gene3D" id="2.30.29.30">
    <property type="entry name" value="Pleckstrin-homology domain (PH domain)/Phosphotyrosine-binding domain (PTB)"/>
    <property type="match status" value="1"/>
</dbReference>
<dbReference type="SUPFAM" id="SSF50729">
    <property type="entry name" value="PH domain-like"/>
    <property type="match status" value="1"/>
</dbReference>
<protein>
    <recommendedName>
        <fullName evidence="4">RanBD1 domain-containing protein</fullName>
    </recommendedName>
</protein>
<dbReference type="InterPro" id="IPR045255">
    <property type="entry name" value="RanBP1-like"/>
</dbReference>
<comment type="caution">
    <text evidence="5">The sequence shown here is derived from an EMBL/GenBank/DDBJ whole genome shotgun (WGS) entry which is preliminary data.</text>
</comment>